<name>A0A4Q5LM38_9SPHI</name>
<evidence type="ECO:0000313" key="3">
    <source>
        <dbReference type="Proteomes" id="UP000293331"/>
    </source>
</evidence>
<organism evidence="2 3">
    <name type="scientific">Mucilaginibacter terrigena</name>
    <dbReference type="NCBI Taxonomy" id="2492395"/>
    <lineage>
        <taxon>Bacteria</taxon>
        <taxon>Pseudomonadati</taxon>
        <taxon>Bacteroidota</taxon>
        <taxon>Sphingobacteriia</taxon>
        <taxon>Sphingobacteriales</taxon>
        <taxon>Sphingobacteriaceae</taxon>
        <taxon>Mucilaginibacter</taxon>
    </lineage>
</organism>
<protein>
    <recommendedName>
        <fullName evidence="4">PH domain-containing protein</fullName>
    </recommendedName>
</protein>
<keyword evidence="1" id="KW-0472">Membrane</keyword>
<keyword evidence="1" id="KW-1133">Transmembrane helix</keyword>
<comment type="caution">
    <text evidence="2">The sequence shown here is derived from an EMBL/GenBank/DDBJ whole genome shotgun (WGS) entry which is preliminary data.</text>
</comment>
<feature type="transmembrane region" description="Helical" evidence="1">
    <location>
        <begin position="12"/>
        <end position="32"/>
    </location>
</feature>
<evidence type="ECO:0000313" key="2">
    <source>
        <dbReference type="EMBL" id="RYU90022.1"/>
    </source>
</evidence>
<gene>
    <name evidence="2" type="ORF">EWM62_10790</name>
</gene>
<evidence type="ECO:0000256" key="1">
    <source>
        <dbReference type="SAM" id="Phobius"/>
    </source>
</evidence>
<keyword evidence="1" id="KW-0812">Transmembrane</keyword>
<dbReference type="Proteomes" id="UP000293331">
    <property type="component" value="Unassembled WGS sequence"/>
</dbReference>
<accession>A0A4Q5LM38</accession>
<keyword evidence="3" id="KW-1185">Reference proteome</keyword>
<dbReference type="AlphaFoldDB" id="A0A4Q5LM38"/>
<feature type="transmembrane region" description="Helical" evidence="1">
    <location>
        <begin position="192"/>
        <end position="211"/>
    </location>
</feature>
<dbReference type="RefSeq" id="WP_129876680.1">
    <property type="nucleotide sequence ID" value="NZ_SEWG01000004.1"/>
</dbReference>
<feature type="transmembrane region" description="Helical" evidence="1">
    <location>
        <begin position="223"/>
        <end position="244"/>
    </location>
</feature>
<sequence>MEHEYKVGVFSKILYGLLTGGMIVFFSYLIISKPPHDSSLYVFILIPILVCLCVLINIFKSKVTVTETSITRARLFYSKTLKFDNIKGVRIESKIIIIEPIDVSYSRINISNYDDLAKSEELTKWLREKFTDLDKVDLEKEKEALLNDNSLGYTPEEREAKISKMRQIAVAYNIWGLVMCFILIFVRNSSVSFWTGALYPLLGIAIMRFSNGLIKFVGASQRSLHMGIILGLTMSVINVFILAIAEYEVLSFANAWPIVAGVTVALFILLYSTGINKIKGVAKGQIAAMVVISFLYGFANTIVVNCFFDRSTPTNFTTTVADEYISSGKGAHYHLKLNPWLPGQNIREVDVSEKSYYKTPVGSAVFIYGKKGLLNIPWFDFELDPTPPVPAGLNNGNSPTPR</sequence>
<evidence type="ECO:0008006" key="4">
    <source>
        <dbReference type="Google" id="ProtNLM"/>
    </source>
</evidence>
<feature type="transmembrane region" description="Helical" evidence="1">
    <location>
        <begin position="168"/>
        <end position="186"/>
    </location>
</feature>
<feature type="transmembrane region" description="Helical" evidence="1">
    <location>
        <begin position="286"/>
        <end position="304"/>
    </location>
</feature>
<dbReference type="OrthoDB" id="5936019at2"/>
<reference evidence="2 3" key="1">
    <citation type="submission" date="2019-02" db="EMBL/GenBank/DDBJ databases">
        <title>Bacterial novel species Mucilaginibacter sp. 17JY9-4 isolated from soil.</title>
        <authorList>
            <person name="Jung H.-Y."/>
        </authorList>
    </citation>
    <scope>NUCLEOTIDE SEQUENCE [LARGE SCALE GENOMIC DNA]</scope>
    <source>
        <strain evidence="2 3">17JY9-4</strain>
    </source>
</reference>
<dbReference type="EMBL" id="SEWG01000004">
    <property type="protein sequence ID" value="RYU90022.1"/>
    <property type="molecule type" value="Genomic_DNA"/>
</dbReference>
<proteinExistence type="predicted"/>
<feature type="transmembrane region" description="Helical" evidence="1">
    <location>
        <begin position="38"/>
        <end position="59"/>
    </location>
</feature>
<feature type="transmembrane region" description="Helical" evidence="1">
    <location>
        <begin position="256"/>
        <end position="274"/>
    </location>
</feature>